<proteinExistence type="predicted"/>
<protein>
    <submittedName>
        <fullName evidence="1">Uncharacterized protein</fullName>
    </submittedName>
</protein>
<dbReference type="RefSeq" id="WP_275414621.1">
    <property type="nucleotide sequence ID" value="NZ_BAAATX010000002.1"/>
</dbReference>
<dbReference type="EMBL" id="BOML01000013">
    <property type="protein sequence ID" value="GIE00095.1"/>
    <property type="molecule type" value="Genomic_DNA"/>
</dbReference>
<sequence>MPFILVVCEGPELRVLSLSAVLVLEITVRVIFDLAGLPHTRSFA</sequence>
<reference evidence="1 2" key="1">
    <citation type="submission" date="2021-01" db="EMBL/GenBank/DDBJ databases">
        <title>Whole genome shotgun sequence of Actinoplanes durhamensis NBRC 14914.</title>
        <authorList>
            <person name="Komaki H."/>
            <person name="Tamura T."/>
        </authorList>
    </citation>
    <scope>NUCLEOTIDE SEQUENCE [LARGE SCALE GENOMIC DNA]</scope>
    <source>
        <strain evidence="1 2">NBRC 14914</strain>
    </source>
</reference>
<evidence type="ECO:0000313" key="2">
    <source>
        <dbReference type="Proteomes" id="UP000637628"/>
    </source>
</evidence>
<gene>
    <name evidence="1" type="ORF">Adu01nite_14450</name>
</gene>
<name>A0ABQ3YR79_9ACTN</name>
<accession>A0ABQ3YR79</accession>
<dbReference type="Proteomes" id="UP000637628">
    <property type="component" value="Unassembled WGS sequence"/>
</dbReference>
<comment type="caution">
    <text evidence="1">The sequence shown here is derived from an EMBL/GenBank/DDBJ whole genome shotgun (WGS) entry which is preliminary data.</text>
</comment>
<organism evidence="1 2">
    <name type="scientific">Paractinoplanes durhamensis</name>
    <dbReference type="NCBI Taxonomy" id="113563"/>
    <lineage>
        <taxon>Bacteria</taxon>
        <taxon>Bacillati</taxon>
        <taxon>Actinomycetota</taxon>
        <taxon>Actinomycetes</taxon>
        <taxon>Micromonosporales</taxon>
        <taxon>Micromonosporaceae</taxon>
        <taxon>Paractinoplanes</taxon>
    </lineage>
</organism>
<keyword evidence="2" id="KW-1185">Reference proteome</keyword>
<evidence type="ECO:0000313" key="1">
    <source>
        <dbReference type="EMBL" id="GIE00095.1"/>
    </source>
</evidence>